<sequence length="664" mass="75106">MDQQHGKVERFLKLGYSHSDIVRVLESLRHDAQTNDILEELIKTCQTPTTTTPSILASRSAYSSPQLIPRGCSSPQPSQPLRPSSATDRDPTGGFRPVVIDGSNVAMSHGNKQVFSCRGLLLAVRWFLERGLRDITVFVPLWRKEQPSPEAPMTADQHILHELEKRTILVYTPSRCVNGKRVVCYDDRYIVKLAYESDGIVVSNDNYRDLQIERPEWKTFIEKRLLMYSFANDKFMPPDDPLGRNGPTIDNFLMKKQWTPENKQQHCPYGKKCTYGVKCKFYHPERSNQSQLSVADELRAKSKPTAQTDRERSFLPSGPSPALIQEVSQEAHTYTSPYELDLTTTHLYKYLSTPPPLIKEEHSHSHRASPSDQFTSQRKTGSPVLHHRSSLRLCPSPDTDEAFSSLEASLSRLYVQDQTNNTKGPVVSYTYSSGVANCSQHSGDFYPSSTSSSHSHASNQQRLSLGGPSSAWDAPQKLPQCGCDDSQSFECSPCMYRHQHLQSQLGECSYAVHSNHIHFTEQQYFQSPPPQRQSNSLPEHSPAQGLSGERVGMTRSNGGKAPESEQRRSVKNQLSTLFPHSMVDYVMSVYPHTLNMSELVPLIQSSGILENSSIFRFCRICRSYTGNSAFTQAMNNRRSERSFRTAEFSYNCSLFFPFFFKHDT</sequence>
<dbReference type="InterPro" id="IPR040546">
    <property type="entry name" value="Rege-1_UBA-like"/>
</dbReference>
<name>A0A060VYU9_ONCMY</name>
<dbReference type="InterPro" id="IPR021869">
    <property type="entry name" value="RNase_Zc3h12_NYN"/>
</dbReference>
<feature type="compositionally biased region" description="Low complexity" evidence="11">
    <location>
        <begin position="73"/>
        <end position="85"/>
    </location>
</feature>
<evidence type="ECO:0000256" key="6">
    <source>
        <dbReference type="ARBA" id="ARBA00022771"/>
    </source>
</evidence>
<keyword evidence="4 10" id="KW-0479">Metal-binding</keyword>
<organism evidence="13 14">
    <name type="scientific">Oncorhynchus mykiss</name>
    <name type="common">Rainbow trout</name>
    <name type="synonym">Salmo gairdneri</name>
    <dbReference type="NCBI Taxonomy" id="8022"/>
    <lineage>
        <taxon>Eukaryota</taxon>
        <taxon>Metazoa</taxon>
        <taxon>Chordata</taxon>
        <taxon>Craniata</taxon>
        <taxon>Vertebrata</taxon>
        <taxon>Euteleostomi</taxon>
        <taxon>Actinopterygii</taxon>
        <taxon>Neopterygii</taxon>
        <taxon>Teleostei</taxon>
        <taxon>Protacanthopterygii</taxon>
        <taxon>Salmoniformes</taxon>
        <taxon>Salmonidae</taxon>
        <taxon>Salmoninae</taxon>
        <taxon>Oncorhynchus</taxon>
    </lineage>
</organism>
<evidence type="ECO:0000256" key="9">
    <source>
        <dbReference type="ARBA" id="ARBA00022842"/>
    </source>
</evidence>
<gene>
    <name evidence="13" type="ORF">GSONMT00072245001</name>
</gene>
<keyword evidence="5" id="KW-0255">Endonuclease</keyword>
<reference evidence="13" key="2">
    <citation type="submission" date="2014-03" db="EMBL/GenBank/DDBJ databases">
        <authorList>
            <person name="Genoscope - CEA"/>
        </authorList>
    </citation>
    <scope>NUCLEOTIDE SEQUENCE</scope>
</reference>
<dbReference type="AlphaFoldDB" id="A0A060VYU9"/>
<accession>A0A060VYU9</accession>
<dbReference type="EMBL" id="FR904287">
    <property type="protein sequence ID" value="CDQ57500.1"/>
    <property type="molecule type" value="Genomic_DNA"/>
</dbReference>
<evidence type="ECO:0000256" key="10">
    <source>
        <dbReference type="PROSITE-ProRule" id="PRU00723"/>
    </source>
</evidence>
<evidence type="ECO:0000256" key="11">
    <source>
        <dbReference type="SAM" id="MobiDB-lite"/>
    </source>
</evidence>
<dbReference type="InterPro" id="IPR000571">
    <property type="entry name" value="Znf_CCCH"/>
</dbReference>
<keyword evidence="3" id="KW-0540">Nuclease</keyword>
<evidence type="ECO:0000313" key="13">
    <source>
        <dbReference type="EMBL" id="CDQ57500.1"/>
    </source>
</evidence>
<dbReference type="PANTHER" id="PTHR12876">
    <property type="entry name" value="N4BP1-RELATED"/>
    <property type="match status" value="1"/>
</dbReference>
<feature type="compositionally biased region" description="Polar residues" evidence="11">
    <location>
        <begin position="368"/>
        <end position="380"/>
    </location>
</feature>
<keyword evidence="9" id="KW-0460">Magnesium</keyword>
<keyword evidence="7" id="KW-0378">Hydrolase</keyword>
<keyword evidence="8 10" id="KW-0862">Zinc</keyword>
<evidence type="ECO:0000256" key="4">
    <source>
        <dbReference type="ARBA" id="ARBA00022723"/>
    </source>
</evidence>
<evidence type="ECO:0000256" key="2">
    <source>
        <dbReference type="ARBA" id="ARBA00010922"/>
    </source>
</evidence>
<dbReference type="GO" id="GO:0036464">
    <property type="term" value="C:cytoplasmic ribonucleoprotein granule"/>
    <property type="evidence" value="ECO:0007669"/>
    <property type="project" value="TreeGrafter"/>
</dbReference>
<dbReference type="Pfam" id="PF18039">
    <property type="entry name" value="UBA_6"/>
    <property type="match status" value="1"/>
</dbReference>
<feature type="domain" description="C3H1-type" evidence="12">
    <location>
        <begin position="261"/>
        <end position="286"/>
    </location>
</feature>
<dbReference type="GO" id="GO:0016787">
    <property type="term" value="F:hydrolase activity"/>
    <property type="evidence" value="ECO:0007669"/>
    <property type="project" value="UniProtKB-KW"/>
</dbReference>
<feature type="region of interest" description="Disordered" evidence="11">
    <location>
        <begin position="445"/>
        <end position="471"/>
    </location>
</feature>
<protein>
    <recommendedName>
        <fullName evidence="12">C3H1-type domain-containing protein</fullName>
    </recommendedName>
</protein>
<proteinExistence type="inferred from homology"/>
<dbReference type="Proteomes" id="UP000193380">
    <property type="component" value="Unassembled WGS sequence"/>
</dbReference>
<evidence type="ECO:0000256" key="8">
    <source>
        <dbReference type="ARBA" id="ARBA00022833"/>
    </source>
</evidence>
<dbReference type="FunFam" id="3.40.50.11980:FF:000001">
    <property type="entry name" value="ZC3H12A isoform 1"/>
    <property type="match status" value="1"/>
</dbReference>
<dbReference type="GO" id="GO:0003729">
    <property type="term" value="F:mRNA binding"/>
    <property type="evidence" value="ECO:0007669"/>
    <property type="project" value="TreeGrafter"/>
</dbReference>
<feature type="compositionally biased region" description="Low complexity" evidence="11">
    <location>
        <begin position="448"/>
        <end position="458"/>
    </location>
</feature>
<dbReference type="GO" id="GO:0004521">
    <property type="term" value="F:RNA endonuclease activity"/>
    <property type="evidence" value="ECO:0007669"/>
    <property type="project" value="TreeGrafter"/>
</dbReference>
<keyword evidence="6 10" id="KW-0863">Zinc-finger</keyword>
<dbReference type="GO" id="GO:0008270">
    <property type="term" value="F:zinc ion binding"/>
    <property type="evidence" value="ECO:0007669"/>
    <property type="project" value="UniProtKB-KW"/>
</dbReference>
<evidence type="ECO:0000313" key="14">
    <source>
        <dbReference type="Proteomes" id="UP000193380"/>
    </source>
</evidence>
<dbReference type="GO" id="GO:0005634">
    <property type="term" value="C:nucleus"/>
    <property type="evidence" value="ECO:0007669"/>
    <property type="project" value="TreeGrafter"/>
</dbReference>
<dbReference type="PROSITE" id="PS50103">
    <property type="entry name" value="ZF_C3H1"/>
    <property type="match status" value="1"/>
</dbReference>
<feature type="region of interest" description="Disordered" evidence="11">
    <location>
        <begin position="290"/>
        <end position="321"/>
    </location>
</feature>
<evidence type="ECO:0000256" key="5">
    <source>
        <dbReference type="ARBA" id="ARBA00022759"/>
    </source>
</evidence>
<dbReference type="Pfam" id="PF11977">
    <property type="entry name" value="RNase_Zc3h12a"/>
    <property type="match status" value="1"/>
</dbReference>
<feature type="region of interest" description="Disordered" evidence="11">
    <location>
        <begin position="355"/>
        <end position="398"/>
    </location>
</feature>
<evidence type="ECO:0000256" key="1">
    <source>
        <dbReference type="ARBA" id="ARBA00001946"/>
    </source>
</evidence>
<comment type="cofactor">
    <cofactor evidence="1">
        <name>Mg(2+)</name>
        <dbReference type="ChEBI" id="CHEBI:18420"/>
    </cofactor>
</comment>
<feature type="compositionally biased region" description="Polar residues" evidence="11">
    <location>
        <begin position="524"/>
        <end position="538"/>
    </location>
</feature>
<dbReference type="STRING" id="8022.A0A060VYU9"/>
<evidence type="ECO:0000259" key="12">
    <source>
        <dbReference type="PROSITE" id="PS50103"/>
    </source>
</evidence>
<dbReference type="PANTHER" id="PTHR12876:SF11">
    <property type="entry name" value="RIBONUCLEASE ZC3H12D-RELATED"/>
    <property type="match status" value="1"/>
</dbReference>
<evidence type="ECO:0000256" key="7">
    <source>
        <dbReference type="ARBA" id="ARBA00022801"/>
    </source>
</evidence>
<evidence type="ECO:0000256" key="3">
    <source>
        <dbReference type="ARBA" id="ARBA00022722"/>
    </source>
</evidence>
<feature type="zinc finger region" description="C3H1-type" evidence="10">
    <location>
        <begin position="261"/>
        <end position="286"/>
    </location>
</feature>
<dbReference type="InterPro" id="IPR051101">
    <property type="entry name" value="ZC3H12/N4BP1_RNase_Reg"/>
</dbReference>
<dbReference type="CDD" id="cd18729">
    <property type="entry name" value="PIN_Zc3h12-like"/>
    <property type="match status" value="1"/>
</dbReference>
<feature type="region of interest" description="Disordered" evidence="11">
    <location>
        <begin position="524"/>
        <end position="570"/>
    </location>
</feature>
<dbReference type="Gene3D" id="3.40.50.11980">
    <property type="match status" value="1"/>
</dbReference>
<reference evidence="13" key="1">
    <citation type="journal article" date="2014" name="Nat. Commun.">
        <title>The rainbow trout genome provides novel insights into evolution after whole-genome duplication in vertebrates.</title>
        <authorList>
            <person name="Berthelot C."/>
            <person name="Brunet F."/>
            <person name="Chalopin D."/>
            <person name="Juanchich A."/>
            <person name="Bernard M."/>
            <person name="Noel B."/>
            <person name="Bento P."/>
            <person name="Da Silva C."/>
            <person name="Labadie K."/>
            <person name="Alberti A."/>
            <person name="Aury J.M."/>
            <person name="Louis A."/>
            <person name="Dehais P."/>
            <person name="Bardou P."/>
            <person name="Montfort J."/>
            <person name="Klopp C."/>
            <person name="Cabau C."/>
            <person name="Gaspin C."/>
            <person name="Thorgaard G.H."/>
            <person name="Boussaha M."/>
            <person name="Quillet E."/>
            <person name="Guyomard R."/>
            <person name="Galiana D."/>
            <person name="Bobe J."/>
            <person name="Volff J.N."/>
            <person name="Genet C."/>
            <person name="Wincker P."/>
            <person name="Jaillon O."/>
            <person name="Roest Crollius H."/>
            <person name="Guiguen Y."/>
        </authorList>
    </citation>
    <scope>NUCLEOTIDE SEQUENCE [LARGE SCALE GENOMIC DNA]</scope>
</reference>
<dbReference type="PaxDb" id="8022-A0A060VYU9"/>
<feature type="region of interest" description="Disordered" evidence="11">
    <location>
        <begin position="65"/>
        <end position="94"/>
    </location>
</feature>
<comment type="similarity">
    <text evidence="2">Belongs to the ZC3H12 family.</text>
</comment>